<accession>A0AAV1PNR8</accession>
<dbReference type="AlphaFoldDB" id="A0AAV1PNR8"/>
<evidence type="ECO:0000313" key="3">
    <source>
        <dbReference type="Proteomes" id="UP001314229"/>
    </source>
</evidence>
<organism evidence="2 3">
    <name type="scientific">Scomber scombrus</name>
    <name type="common">Atlantic mackerel</name>
    <name type="synonym">Scomber vernalis</name>
    <dbReference type="NCBI Taxonomy" id="13677"/>
    <lineage>
        <taxon>Eukaryota</taxon>
        <taxon>Metazoa</taxon>
        <taxon>Chordata</taxon>
        <taxon>Craniata</taxon>
        <taxon>Vertebrata</taxon>
        <taxon>Euteleostomi</taxon>
        <taxon>Actinopterygii</taxon>
        <taxon>Neopterygii</taxon>
        <taxon>Teleostei</taxon>
        <taxon>Neoteleostei</taxon>
        <taxon>Acanthomorphata</taxon>
        <taxon>Pelagiaria</taxon>
        <taxon>Scombriformes</taxon>
        <taxon>Scombridae</taxon>
        <taxon>Scomber</taxon>
    </lineage>
</organism>
<sequence length="152" mass="17535">RRERFVDHLGQCVQQAVEEEQEAKEEEEQQEDEDEEEQQQQEAKEEQQQHQQQETKGEEQEVNTSNLDASAKVRSSEYIPEDQPMETTTPSNTGEAEDDGSLYPPKGEELKHKRLPPKLPDHLRKHTNEYPQFFIPDETFCTVCPGTIPLGG</sequence>
<dbReference type="EMBL" id="CAWUFR010000226">
    <property type="protein sequence ID" value="CAK6973254.1"/>
    <property type="molecule type" value="Genomic_DNA"/>
</dbReference>
<reference evidence="2 3" key="1">
    <citation type="submission" date="2024-01" db="EMBL/GenBank/DDBJ databases">
        <authorList>
            <person name="Alioto T."/>
            <person name="Alioto T."/>
            <person name="Gomez Garrido J."/>
        </authorList>
    </citation>
    <scope>NUCLEOTIDE SEQUENCE [LARGE SCALE GENOMIC DNA]</scope>
</reference>
<comment type="caution">
    <text evidence="2">The sequence shown here is derived from an EMBL/GenBank/DDBJ whole genome shotgun (WGS) entry which is preliminary data.</text>
</comment>
<proteinExistence type="predicted"/>
<protein>
    <submittedName>
        <fullName evidence="2">Uncharacterized protein LOC115550974</fullName>
    </submittedName>
</protein>
<feature type="compositionally biased region" description="Acidic residues" evidence="1">
    <location>
        <begin position="17"/>
        <end position="39"/>
    </location>
</feature>
<feature type="region of interest" description="Disordered" evidence="1">
    <location>
        <begin position="1"/>
        <end position="124"/>
    </location>
</feature>
<feature type="compositionally biased region" description="Polar residues" evidence="1">
    <location>
        <begin position="85"/>
        <end position="94"/>
    </location>
</feature>
<dbReference type="Proteomes" id="UP001314229">
    <property type="component" value="Unassembled WGS sequence"/>
</dbReference>
<feature type="compositionally biased region" description="Basic and acidic residues" evidence="1">
    <location>
        <begin position="42"/>
        <end position="59"/>
    </location>
</feature>
<keyword evidence="3" id="KW-1185">Reference proteome</keyword>
<gene>
    <name evidence="2" type="ORF">FSCOSCO3_A008308</name>
</gene>
<evidence type="ECO:0000256" key="1">
    <source>
        <dbReference type="SAM" id="MobiDB-lite"/>
    </source>
</evidence>
<name>A0AAV1PNR8_SCOSC</name>
<evidence type="ECO:0000313" key="2">
    <source>
        <dbReference type="EMBL" id="CAK6973254.1"/>
    </source>
</evidence>
<feature type="non-terminal residue" evidence="2">
    <location>
        <position position="1"/>
    </location>
</feature>